<evidence type="ECO:0000313" key="1">
    <source>
        <dbReference type="EMBL" id="JAH73824.1"/>
    </source>
</evidence>
<name>A0A0E9V6U5_ANGAN</name>
<accession>A0A0E9V6U5</accession>
<reference evidence="1" key="2">
    <citation type="journal article" date="2015" name="Fish Shellfish Immunol.">
        <title>Early steps in the European eel (Anguilla anguilla)-Vibrio vulnificus interaction in the gills: Role of the RtxA13 toxin.</title>
        <authorList>
            <person name="Callol A."/>
            <person name="Pajuelo D."/>
            <person name="Ebbesson L."/>
            <person name="Teles M."/>
            <person name="MacKenzie S."/>
            <person name="Amaro C."/>
        </authorList>
    </citation>
    <scope>NUCLEOTIDE SEQUENCE</scope>
</reference>
<organism evidence="1">
    <name type="scientific">Anguilla anguilla</name>
    <name type="common">European freshwater eel</name>
    <name type="synonym">Muraena anguilla</name>
    <dbReference type="NCBI Taxonomy" id="7936"/>
    <lineage>
        <taxon>Eukaryota</taxon>
        <taxon>Metazoa</taxon>
        <taxon>Chordata</taxon>
        <taxon>Craniata</taxon>
        <taxon>Vertebrata</taxon>
        <taxon>Euteleostomi</taxon>
        <taxon>Actinopterygii</taxon>
        <taxon>Neopterygii</taxon>
        <taxon>Teleostei</taxon>
        <taxon>Anguilliformes</taxon>
        <taxon>Anguillidae</taxon>
        <taxon>Anguilla</taxon>
    </lineage>
</organism>
<sequence length="51" mass="6226">MGNRKRMRNRIKHMKTGRLCGPGRLCRYHWWSSLEFEQMCRQKSHHALLIS</sequence>
<proteinExistence type="predicted"/>
<dbReference type="AlphaFoldDB" id="A0A0E9V6U5"/>
<reference evidence="1" key="1">
    <citation type="submission" date="2014-11" db="EMBL/GenBank/DDBJ databases">
        <authorList>
            <person name="Amaro Gonzalez C."/>
        </authorList>
    </citation>
    <scope>NUCLEOTIDE SEQUENCE</scope>
</reference>
<dbReference type="EMBL" id="GBXM01034753">
    <property type="protein sequence ID" value="JAH73824.1"/>
    <property type="molecule type" value="Transcribed_RNA"/>
</dbReference>
<protein>
    <submittedName>
        <fullName evidence="1">Uncharacterized protein</fullName>
    </submittedName>
</protein>